<keyword evidence="4" id="KW-1185">Reference proteome</keyword>
<dbReference type="AlphaFoldDB" id="A0AAV0ZTD7"/>
<dbReference type="InterPro" id="IPR025558">
    <property type="entry name" value="DUF4283"/>
</dbReference>
<reference evidence="3 4" key="1">
    <citation type="submission" date="2023-01" db="EMBL/GenBank/DDBJ databases">
        <authorList>
            <person name="Kreplak J."/>
        </authorList>
    </citation>
    <scope>NUCLEOTIDE SEQUENCE [LARGE SCALE GENOMIC DNA]</scope>
</reference>
<evidence type="ECO:0000256" key="1">
    <source>
        <dbReference type="SAM" id="MobiDB-lite"/>
    </source>
</evidence>
<sequence>MTKAKALSKVTRKRGRPPKVTLSPLLPVPDGHAEISKEEGGSVFVGSEEAMAEEPNARDLGFNPNPKQGGNEIEVEETAMPENAKLWVDVISGSCKTENGKALKFVAPIIVNGEAVVEIEEEDVAGERRFWETSLIMYAIGGDLSMTAVKNFMAKEWNFVKLPEMFYNDEGYFILKFKTKKEREEVMLQGPYHT</sequence>
<name>A0AAV0ZTD7_VICFA</name>
<feature type="compositionally biased region" description="Basic and acidic residues" evidence="1">
    <location>
        <begin position="31"/>
        <end position="40"/>
    </location>
</feature>
<dbReference type="Proteomes" id="UP001157006">
    <property type="component" value="Chromosome 2"/>
</dbReference>
<evidence type="ECO:0000259" key="2">
    <source>
        <dbReference type="Pfam" id="PF14111"/>
    </source>
</evidence>
<dbReference type="EMBL" id="OX451737">
    <property type="protein sequence ID" value="CAI8601156.1"/>
    <property type="molecule type" value="Genomic_DNA"/>
</dbReference>
<gene>
    <name evidence="3" type="ORF">VFH_II258440</name>
</gene>
<evidence type="ECO:0000313" key="3">
    <source>
        <dbReference type="EMBL" id="CAI8601156.1"/>
    </source>
</evidence>
<dbReference type="PANTHER" id="PTHR33233:SF17">
    <property type="entry name" value="DUF4283 DOMAIN-CONTAINING PROTEIN"/>
    <property type="match status" value="1"/>
</dbReference>
<protein>
    <recommendedName>
        <fullName evidence="2">DUF4283 domain-containing protein</fullName>
    </recommendedName>
</protein>
<feature type="domain" description="DUF4283" evidence="2">
    <location>
        <begin position="131"/>
        <end position="193"/>
    </location>
</feature>
<organism evidence="3 4">
    <name type="scientific">Vicia faba</name>
    <name type="common">Broad bean</name>
    <name type="synonym">Faba vulgaris</name>
    <dbReference type="NCBI Taxonomy" id="3906"/>
    <lineage>
        <taxon>Eukaryota</taxon>
        <taxon>Viridiplantae</taxon>
        <taxon>Streptophyta</taxon>
        <taxon>Embryophyta</taxon>
        <taxon>Tracheophyta</taxon>
        <taxon>Spermatophyta</taxon>
        <taxon>Magnoliopsida</taxon>
        <taxon>eudicotyledons</taxon>
        <taxon>Gunneridae</taxon>
        <taxon>Pentapetalae</taxon>
        <taxon>rosids</taxon>
        <taxon>fabids</taxon>
        <taxon>Fabales</taxon>
        <taxon>Fabaceae</taxon>
        <taxon>Papilionoideae</taxon>
        <taxon>50 kb inversion clade</taxon>
        <taxon>NPAAA clade</taxon>
        <taxon>Hologalegina</taxon>
        <taxon>IRL clade</taxon>
        <taxon>Fabeae</taxon>
        <taxon>Vicia</taxon>
    </lineage>
</organism>
<dbReference type="PANTHER" id="PTHR33233">
    <property type="entry name" value="ENDONUCLEASE/EXONUCLEASE/PHOSPHATASE"/>
    <property type="match status" value="1"/>
</dbReference>
<accession>A0AAV0ZTD7</accession>
<dbReference type="Pfam" id="PF14111">
    <property type="entry name" value="DUF4283"/>
    <property type="match status" value="1"/>
</dbReference>
<evidence type="ECO:0000313" key="4">
    <source>
        <dbReference type="Proteomes" id="UP001157006"/>
    </source>
</evidence>
<feature type="region of interest" description="Disordered" evidence="1">
    <location>
        <begin position="1"/>
        <end position="69"/>
    </location>
</feature>
<proteinExistence type="predicted"/>